<evidence type="ECO:0000313" key="1">
    <source>
        <dbReference type="EMBL" id="POR47063.1"/>
    </source>
</evidence>
<dbReference type="OrthoDB" id="8899643at2"/>
<proteinExistence type="predicted"/>
<accession>A0A2S4LX78</accession>
<gene>
    <name evidence="1" type="ORF">B0G62_12056</name>
</gene>
<organism evidence="1 2">
    <name type="scientific">Paraburkholderia eburnea</name>
    <dbReference type="NCBI Taxonomy" id="1189126"/>
    <lineage>
        <taxon>Bacteria</taxon>
        <taxon>Pseudomonadati</taxon>
        <taxon>Pseudomonadota</taxon>
        <taxon>Betaproteobacteria</taxon>
        <taxon>Burkholderiales</taxon>
        <taxon>Burkholderiaceae</taxon>
        <taxon>Paraburkholderia</taxon>
    </lineage>
</organism>
<comment type="caution">
    <text evidence="1">The sequence shown here is derived from an EMBL/GenBank/DDBJ whole genome shotgun (WGS) entry which is preliminary data.</text>
</comment>
<name>A0A2S4LX78_9BURK</name>
<evidence type="ECO:0000313" key="2">
    <source>
        <dbReference type="Proteomes" id="UP000237381"/>
    </source>
</evidence>
<dbReference type="RefSeq" id="WP_103707021.1">
    <property type="nucleotide sequence ID" value="NZ_PQGA01000020.1"/>
</dbReference>
<dbReference type="AlphaFoldDB" id="A0A2S4LX78"/>
<dbReference type="EMBL" id="PQGA01000020">
    <property type="protein sequence ID" value="POR47063.1"/>
    <property type="molecule type" value="Genomic_DNA"/>
</dbReference>
<reference evidence="1 2" key="1">
    <citation type="submission" date="2018-01" db="EMBL/GenBank/DDBJ databases">
        <title>Genomic Encyclopedia of Type Strains, Phase III (KMG-III): the genomes of soil and plant-associated and newly described type strains.</title>
        <authorList>
            <person name="Whitman W."/>
        </authorList>
    </citation>
    <scope>NUCLEOTIDE SEQUENCE [LARGE SCALE GENOMIC DNA]</scope>
    <source>
        <strain evidence="1 2">JCM 18070</strain>
    </source>
</reference>
<sequence>MFPSLKPTDFEALLSSIDPANQPAGTVATAWIPVQNFHTFLALIGTGAMGTNATLDAKIRQAQDASGTGAKDLPGKAITTIQAASGANVQALVNFRSGDVDTNNGYAFVQLSLTVGTTASFVAAYLFGVGGRFDPPVDASAPIPINLGDASVVQIV</sequence>
<keyword evidence="2" id="KW-1185">Reference proteome</keyword>
<protein>
    <submittedName>
        <fullName evidence="1">Uncharacterized protein</fullName>
    </submittedName>
</protein>
<dbReference type="Proteomes" id="UP000237381">
    <property type="component" value="Unassembled WGS sequence"/>
</dbReference>